<name>A0A1F6X316_9BACT</name>
<dbReference type="STRING" id="1801776.A2914_01940"/>
<organism evidence="1 2">
    <name type="scientific">Candidatus Nomurabacteria bacterium RIFCSPLOWO2_01_FULL_41_21</name>
    <dbReference type="NCBI Taxonomy" id="1801776"/>
    <lineage>
        <taxon>Bacteria</taxon>
        <taxon>Candidatus Nomuraibacteriota</taxon>
    </lineage>
</organism>
<evidence type="ECO:0000313" key="1">
    <source>
        <dbReference type="EMBL" id="OGI88514.1"/>
    </source>
</evidence>
<accession>A0A1F6X316</accession>
<dbReference type="AlphaFoldDB" id="A0A1F6X316"/>
<gene>
    <name evidence="1" type="ORF">A2914_01940</name>
</gene>
<sequence>MKKYFFILPLVALLVFFYSYLQNKKEQPDANLRHDVDVINEINEVQIGEQIIRVEVVATPETRALGLSGRNILGEDEGMLFVFATPGRNYFWMKDMNFPIDMLWIDENLKIIYIKENAEPKSYPNTFGPNQNSKYVLEVVSGFTAKHNIKKGDSVIFTN</sequence>
<reference evidence="1 2" key="1">
    <citation type="journal article" date="2016" name="Nat. Commun.">
        <title>Thousands of microbial genomes shed light on interconnected biogeochemical processes in an aquifer system.</title>
        <authorList>
            <person name="Anantharaman K."/>
            <person name="Brown C.T."/>
            <person name="Hug L.A."/>
            <person name="Sharon I."/>
            <person name="Castelle C.J."/>
            <person name="Probst A.J."/>
            <person name="Thomas B.C."/>
            <person name="Singh A."/>
            <person name="Wilkins M.J."/>
            <person name="Karaoz U."/>
            <person name="Brodie E.L."/>
            <person name="Williams K.H."/>
            <person name="Hubbard S.S."/>
            <person name="Banfield J.F."/>
        </authorList>
    </citation>
    <scope>NUCLEOTIDE SEQUENCE [LARGE SCALE GENOMIC DNA]</scope>
</reference>
<evidence type="ECO:0008006" key="3">
    <source>
        <dbReference type="Google" id="ProtNLM"/>
    </source>
</evidence>
<dbReference type="PANTHER" id="PTHR37953">
    <property type="entry name" value="UPF0127 PROTEIN MJ1496"/>
    <property type="match status" value="1"/>
</dbReference>
<protein>
    <recommendedName>
        <fullName evidence="3">DUF192 domain-containing protein</fullName>
    </recommendedName>
</protein>
<dbReference type="Pfam" id="PF02643">
    <property type="entry name" value="DUF192"/>
    <property type="match status" value="1"/>
</dbReference>
<dbReference type="Proteomes" id="UP000176423">
    <property type="component" value="Unassembled WGS sequence"/>
</dbReference>
<dbReference type="Gene3D" id="2.60.120.1140">
    <property type="entry name" value="Protein of unknown function DUF192"/>
    <property type="match status" value="1"/>
</dbReference>
<comment type="caution">
    <text evidence="1">The sequence shown here is derived from an EMBL/GenBank/DDBJ whole genome shotgun (WGS) entry which is preliminary data.</text>
</comment>
<proteinExistence type="predicted"/>
<dbReference type="EMBL" id="MFVA01000014">
    <property type="protein sequence ID" value="OGI88514.1"/>
    <property type="molecule type" value="Genomic_DNA"/>
</dbReference>
<dbReference type="PANTHER" id="PTHR37953:SF1">
    <property type="entry name" value="UPF0127 PROTEIN MJ1496"/>
    <property type="match status" value="1"/>
</dbReference>
<dbReference type="InterPro" id="IPR003795">
    <property type="entry name" value="DUF192"/>
</dbReference>
<dbReference type="InterPro" id="IPR038695">
    <property type="entry name" value="Saro_0823-like_sf"/>
</dbReference>
<evidence type="ECO:0000313" key="2">
    <source>
        <dbReference type="Proteomes" id="UP000176423"/>
    </source>
</evidence>